<accession>A0A0C9ZFE1</accession>
<gene>
    <name evidence="2" type="ORF">PISMIDRAFT_674305</name>
</gene>
<feature type="region of interest" description="Disordered" evidence="1">
    <location>
        <begin position="1"/>
        <end position="29"/>
    </location>
</feature>
<dbReference type="EMBL" id="KN833694">
    <property type="protein sequence ID" value="KIK27981.1"/>
    <property type="molecule type" value="Genomic_DNA"/>
</dbReference>
<dbReference type="AlphaFoldDB" id="A0A0C9ZFE1"/>
<evidence type="ECO:0000313" key="2">
    <source>
        <dbReference type="EMBL" id="KIK27981.1"/>
    </source>
</evidence>
<protein>
    <submittedName>
        <fullName evidence="2">Unplaced genomic scaffold scaffold_10, whole genome shotgun sequence</fullName>
    </submittedName>
</protein>
<sequence>MGWVQNQKCTQKSKGNRLPHYRSNENDTDTLPISVREIQLSKRLPLFFSKKQNPGNGIKPCAAIRTAGLAPPVPCTKLAVTPRTPYRMVHTAHPTVA</sequence>
<reference evidence="2 3" key="1">
    <citation type="submission" date="2014-04" db="EMBL/GenBank/DDBJ databases">
        <authorList>
            <consortium name="DOE Joint Genome Institute"/>
            <person name="Kuo A."/>
            <person name="Kohler A."/>
            <person name="Costa M.D."/>
            <person name="Nagy L.G."/>
            <person name="Floudas D."/>
            <person name="Copeland A."/>
            <person name="Barry K.W."/>
            <person name="Cichocki N."/>
            <person name="Veneault-Fourrey C."/>
            <person name="LaButti K."/>
            <person name="Lindquist E.A."/>
            <person name="Lipzen A."/>
            <person name="Lundell T."/>
            <person name="Morin E."/>
            <person name="Murat C."/>
            <person name="Sun H."/>
            <person name="Tunlid A."/>
            <person name="Henrissat B."/>
            <person name="Grigoriev I.V."/>
            <person name="Hibbett D.S."/>
            <person name="Martin F."/>
            <person name="Nordberg H.P."/>
            <person name="Cantor M.N."/>
            <person name="Hua S.X."/>
        </authorList>
    </citation>
    <scope>NUCLEOTIDE SEQUENCE [LARGE SCALE GENOMIC DNA]</scope>
    <source>
        <strain evidence="2 3">441</strain>
    </source>
</reference>
<dbReference type="HOGENOM" id="CLU_2352330_0_0_1"/>
<organism evidence="2 3">
    <name type="scientific">Pisolithus microcarpus 441</name>
    <dbReference type="NCBI Taxonomy" id="765257"/>
    <lineage>
        <taxon>Eukaryota</taxon>
        <taxon>Fungi</taxon>
        <taxon>Dikarya</taxon>
        <taxon>Basidiomycota</taxon>
        <taxon>Agaricomycotina</taxon>
        <taxon>Agaricomycetes</taxon>
        <taxon>Agaricomycetidae</taxon>
        <taxon>Boletales</taxon>
        <taxon>Sclerodermatineae</taxon>
        <taxon>Pisolithaceae</taxon>
        <taxon>Pisolithus</taxon>
    </lineage>
</organism>
<proteinExistence type="predicted"/>
<name>A0A0C9ZFE1_9AGAM</name>
<reference evidence="3" key="2">
    <citation type="submission" date="2015-01" db="EMBL/GenBank/DDBJ databases">
        <title>Evolutionary Origins and Diversification of the Mycorrhizal Mutualists.</title>
        <authorList>
            <consortium name="DOE Joint Genome Institute"/>
            <consortium name="Mycorrhizal Genomics Consortium"/>
            <person name="Kohler A."/>
            <person name="Kuo A."/>
            <person name="Nagy L.G."/>
            <person name="Floudas D."/>
            <person name="Copeland A."/>
            <person name="Barry K.W."/>
            <person name="Cichocki N."/>
            <person name="Veneault-Fourrey C."/>
            <person name="LaButti K."/>
            <person name="Lindquist E.A."/>
            <person name="Lipzen A."/>
            <person name="Lundell T."/>
            <person name="Morin E."/>
            <person name="Murat C."/>
            <person name="Riley R."/>
            <person name="Ohm R."/>
            <person name="Sun H."/>
            <person name="Tunlid A."/>
            <person name="Henrissat B."/>
            <person name="Grigoriev I.V."/>
            <person name="Hibbett D.S."/>
            <person name="Martin F."/>
        </authorList>
    </citation>
    <scope>NUCLEOTIDE SEQUENCE [LARGE SCALE GENOMIC DNA]</scope>
    <source>
        <strain evidence="3">441</strain>
    </source>
</reference>
<feature type="non-terminal residue" evidence="2">
    <location>
        <position position="97"/>
    </location>
</feature>
<evidence type="ECO:0000256" key="1">
    <source>
        <dbReference type="SAM" id="MobiDB-lite"/>
    </source>
</evidence>
<keyword evidence="3" id="KW-1185">Reference proteome</keyword>
<dbReference type="Proteomes" id="UP000054018">
    <property type="component" value="Unassembled WGS sequence"/>
</dbReference>
<feature type="compositionally biased region" description="Polar residues" evidence="1">
    <location>
        <begin position="1"/>
        <end position="13"/>
    </location>
</feature>
<evidence type="ECO:0000313" key="3">
    <source>
        <dbReference type="Proteomes" id="UP000054018"/>
    </source>
</evidence>